<dbReference type="Proteomes" id="UP001152300">
    <property type="component" value="Unassembled WGS sequence"/>
</dbReference>
<dbReference type="GO" id="GO:0016614">
    <property type="term" value="F:oxidoreductase activity, acting on CH-OH group of donors"/>
    <property type="evidence" value="ECO:0007669"/>
    <property type="project" value="InterPro"/>
</dbReference>
<organism evidence="3 4">
    <name type="scientific">Sclerotinia nivalis</name>
    <dbReference type="NCBI Taxonomy" id="352851"/>
    <lineage>
        <taxon>Eukaryota</taxon>
        <taxon>Fungi</taxon>
        <taxon>Dikarya</taxon>
        <taxon>Ascomycota</taxon>
        <taxon>Pezizomycotina</taxon>
        <taxon>Leotiomycetes</taxon>
        <taxon>Helotiales</taxon>
        <taxon>Sclerotiniaceae</taxon>
        <taxon>Sclerotinia</taxon>
    </lineage>
</organism>
<evidence type="ECO:0000313" key="4">
    <source>
        <dbReference type="Proteomes" id="UP001152300"/>
    </source>
</evidence>
<evidence type="ECO:0000256" key="1">
    <source>
        <dbReference type="ARBA" id="ARBA00010790"/>
    </source>
</evidence>
<proteinExistence type="inferred from homology"/>
<dbReference type="Gene3D" id="3.30.560.10">
    <property type="entry name" value="Glucose Oxidase, domain 3"/>
    <property type="match status" value="1"/>
</dbReference>
<keyword evidence="4" id="KW-1185">Reference proteome</keyword>
<dbReference type="InterPro" id="IPR007867">
    <property type="entry name" value="GMC_OxRtase_C"/>
</dbReference>
<gene>
    <name evidence="3" type="ORF">OCU04_001021</name>
</gene>
<comment type="caution">
    <text evidence="3">The sequence shown here is derived from an EMBL/GenBank/DDBJ whole genome shotgun (WGS) entry which is preliminary data.</text>
</comment>
<dbReference type="SUPFAM" id="SSF51905">
    <property type="entry name" value="FAD/NAD(P)-binding domain"/>
    <property type="match status" value="1"/>
</dbReference>
<dbReference type="AlphaFoldDB" id="A0A9X0DQC2"/>
<dbReference type="PANTHER" id="PTHR11552:SF119">
    <property type="entry name" value="GLUCOSE-METHANOL-CHOLINE OXIDOREDUCTASE N-TERMINAL DOMAIN-CONTAINING PROTEIN"/>
    <property type="match status" value="1"/>
</dbReference>
<evidence type="ECO:0000259" key="2">
    <source>
        <dbReference type="Pfam" id="PF05199"/>
    </source>
</evidence>
<comment type="similarity">
    <text evidence="1">Belongs to the GMC oxidoreductase family.</text>
</comment>
<dbReference type="GO" id="GO:0050660">
    <property type="term" value="F:flavin adenine dinucleotide binding"/>
    <property type="evidence" value="ECO:0007669"/>
    <property type="project" value="InterPro"/>
</dbReference>
<feature type="domain" description="Glucose-methanol-choline oxidoreductase C-terminal" evidence="2">
    <location>
        <begin position="2"/>
        <end position="117"/>
    </location>
</feature>
<dbReference type="OrthoDB" id="3525285at2759"/>
<accession>A0A9X0DQC2</accession>
<dbReference type="Pfam" id="PF05199">
    <property type="entry name" value="GMC_oxred_C"/>
    <property type="match status" value="1"/>
</dbReference>
<sequence length="128" mass="13872">MEMLVWAYRQGYEIMRSFPFYDGEVDIDGKGGIEHPANVGLEDGSLRAENATIEEFVRQTVSTAFHSLGNFAIGNNQFGVVDERLAVYGVTGLRCGDLSICPNNLGTNTASVAMTIGEKAAAMFLDDL</sequence>
<reference evidence="3" key="1">
    <citation type="submission" date="2022-11" db="EMBL/GenBank/DDBJ databases">
        <title>Genome Resource of Sclerotinia nivalis Strain SnTB1, a Plant Pathogen Isolated from American Ginseng.</title>
        <authorList>
            <person name="Fan S."/>
        </authorList>
    </citation>
    <scope>NUCLEOTIDE SEQUENCE</scope>
    <source>
        <strain evidence="3">SnTB1</strain>
    </source>
</reference>
<dbReference type="Gene3D" id="3.50.50.60">
    <property type="entry name" value="FAD/NAD(P)-binding domain"/>
    <property type="match status" value="1"/>
</dbReference>
<evidence type="ECO:0000313" key="3">
    <source>
        <dbReference type="EMBL" id="KAJ8070650.1"/>
    </source>
</evidence>
<dbReference type="PANTHER" id="PTHR11552">
    <property type="entry name" value="GLUCOSE-METHANOL-CHOLINE GMC OXIDOREDUCTASE"/>
    <property type="match status" value="1"/>
</dbReference>
<dbReference type="InterPro" id="IPR036188">
    <property type="entry name" value="FAD/NAD-bd_sf"/>
</dbReference>
<name>A0A9X0DQC2_9HELO</name>
<dbReference type="EMBL" id="JAPEIS010000001">
    <property type="protein sequence ID" value="KAJ8070650.1"/>
    <property type="molecule type" value="Genomic_DNA"/>
</dbReference>
<protein>
    <recommendedName>
        <fullName evidence="2">Glucose-methanol-choline oxidoreductase C-terminal domain-containing protein</fullName>
    </recommendedName>
</protein>
<dbReference type="InterPro" id="IPR012132">
    <property type="entry name" value="GMC_OxRdtase"/>
</dbReference>